<dbReference type="InterPro" id="IPR020889">
    <property type="entry name" value="LipoPS_assembly_LptD"/>
</dbReference>
<dbReference type="EMBL" id="GU474877">
    <property type="protein sequence ID" value="ADI17912.1"/>
    <property type="molecule type" value="Genomic_DNA"/>
</dbReference>
<reference evidence="3" key="1">
    <citation type="journal article" date="2011" name="Environ. Microbiol.">
        <title>Time-series analyses of Monterey Bay coastal microbial picoplankton using a 'genome proxy' microarray.</title>
        <authorList>
            <person name="Rich V.I."/>
            <person name="Pham V.D."/>
            <person name="Eppley J."/>
            <person name="Shi Y."/>
            <person name="DeLong E.F."/>
        </authorList>
    </citation>
    <scope>NUCLEOTIDE SEQUENCE</scope>
</reference>
<dbReference type="InterPro" id="IPR045659">
    <property type="entry name" value="LptD_2"/>
</dbReference>
<accession>E0XU21</accession>
<dbReference type="GO" id="GO:0009279">
    <property type="term" value="C:cell outer membrane"/>
    <property type="evidence" value="ECO:0007669"/>
    <property type="project" value="InterPro"/>
</dbReference>
<organism evidence="3">
    <name type="scientific">uncultured Desulfobacterales bacterium HF0200_07G10</name>
    <dbReference type="NCBI Taxonomy" id="710741"/>
    <lineage>
        <taxon>Bacteria</taxon>
        <taxon>Pseudomonadati</taxon>
        <taxon>Thermodesulfobacteriota</taxon>
        <taxon>Desulfobacteria</taxon>
        <taxon>Desulfobacterales</taxon>
        <taxon>environmental samples</taxon>
    </lineage>
</organism>
<name>E0XU21_9BACT</name>
<dbReference type="PANTHER" id="PTHR30189:SF1">
    <property type="entry name" value="LPS-ASSEMBLY PROTEIN LPTD"/>
    <property type="match status" value="1"/>
</dbReference>
<sequence>MKILFLTLGIFFTLTSKSFSNEKDKPEMLSPKSQQEKLLSSSKLDQVASNSDILGHDWLWGNNDPLASNESLSMPQALTFSQSTQNDNDFIIPPSEKTKNRPEKEGVFLTADHMTRDNEQGIIWAWGKVVIKTEGRMIKSDKVKVNTNTGHGEAVGHIKITQSDGTRLKAKRTRFNINKNQGRIFETRGKLGEKFYIKGKEITRYSPTHLNVQKGHFTTCEGILPDWLLEVDSMDVLVGDRVLFTNGVFKIRNIPILYIPVGYLPMDQERKSGFLIPSWGSGGIEGTTVNNSYYWAIDKHSDATFSMDYLGDRGYKPGIEYRYTPNEHTSGTINASFIDDKITNSTFWEVKALHKQTLPFDYDFNGLLDLKKQGFNRNFSDGTNARAQRNTDSHATIKKVWESSSLDILARYRDSSKEGNDQTFSQLPQITYKTQRRPIGDTNFFFNQDLSFTSFLTDLNSNPDVDDDFSVQRFDFHPKFSYSKRIAPWLGFTTSLALRETLYSKGLDVTDNKRLDFFTREALNVSADFDGPRFQKIFDIKNKYIPKAKHLIEPRLTFNYTPDIDENDRGKIKVFDSIDTINRQSTITYFLTQRILQKELADGNNFNTREVLRFDISQTIDLIEATGSEEAENKRPFSALRFDLDSRLHDNFELNFDSTFDVHENALKTFNVELGVRPIDSLYVFFDRRWTKGQETFIINGMNWTINEGWNLKATTRYNESEDKFPENHLSILYDNPCKCWGFNLDLIDRESLVPIAGNGVNQRETKFLFGITLRGLGVVKRGDRKVSERLFHREFESIKP</sequence>
<protein>
    <submittedName>
        <fullName evidence="3">Organic solvent tolerance protein osta</fullName>
    </submittedName>
</protein>
<evidence type="ECO:0000259" key="2">
    <source>
        <dbReference type="Pfam" id="PF19838"/>
    </source>
</evidence>
<evidence type="ECO:0000313" key="3">
    <source>
        <dbReference type="EMBL" id="ADI17912.1"/>
    </source>
</evidence>
<dbReference type="HAMAP" id="MF_01411">
    <property type="entry name" value="LPS_assembly_LptD"/>
    <property type="match status" value="1"/>
</dbReference>
<dbReference type="Pfam" id="PF19838">
    <property type="entry name" value="LptD_2"/>
    <property type="match status" value="1"/>
</dbReference>
<dbReference type="PANTHER" id="PTHR30189">
    <property type="entry name" value="LPS-ASSEMBLY PROTEIN"/>
    <property type="match status" value="1"/>
</dbReference>
<dbReference type="GO" id="GO:0015920">
    <property type="term" value="P:lipopolysaccharide transport"/>
    <property type="evidence" value="ECO:0007669"/>
    <property type="project" value="InterPro"/>
</dbReference>
<feature type="domain" description="LPS-assembly protein LptD central" evidence="2">
    <location>
        <begin position="249"/>
        <end position="631"/>
    </location>
</feature>
<dbReference type="AlphaFoldDB" id="E0XU21"/>
<dbReference type="GO" id="GO:0043165">
    <property type="term" value="P:Gram-negative-bacterium-type cell outer membrane assembly"/>
    <property type="evidence" value="ECO:0007669"/>
    <property type="project" value="InterPro"/>
</dbReference>
<proteinExistence type="inferred from homology"/>
<dbReference type="GO" id="GO:1990351">
    <property type="term" value="C:transporter complex"/>
    <property type="evidence" value="ECO:0007669"/>
    <property type="project" value="TreeGrafter"/>
</dbReference>
<feature type="region of interest" description="Disordered" evidence="1">
    <location>
        <begin position="22"/>
        <end position="44"/>
    </location>
</feature>
<dbReference type="InterPro" id="IPR050218">
    <property type="entry name" value="LptD"/>
</dbReference>
<dbReference type="Gene3D" id="2.60.450.10">
    <property type="entry name" value="Lipopolysaccharide (LPS) transport protein A like domain"/>
    <property type="match status" value="1"/>
</dbReference>
<evidence type="ECO:0000256" key="1">
    <source>
        <dbReference type="SAM" id="MobiDB-lite"/>
    </source>
</evidence>
<feature type="compositionally biased region" description="Low complexity" evidence="1">
    <location>
        <begin position="29"/>
        <end position="44"/>
    </location>
</feature>